<name>A0A9N9J3K5_9GLOM</name>
<evidence type="ECO:0000256" key="9">
    <source>
        <dbReference type="ARBA" id="ARBA00022737"/>
    </source>
</evidence>
<dbReference type="InterPro" id="IPR020472">
    <property type="entry name" value="WD40_PAC1"/>
</dbReference>
<evidence type="ECO:0000256" key="7">
    <source>
        <dbReference type="ARBA" id="ARBA00022574"/>
    </source>
</evidence>
<dbReference type="PANTHER" id="PTHR44111">
    <property type="entry name" value="ELONGATOR COMPLEX PROTEIN 2"/>
    <property type="match status" value="1"/>
</dbReference>
<feature type="non-terminal residue" evidence="12">
    <location>
        <position position="1"/>
    </location>
</feature>
<comment type="similarity">
    <text evidence="4">Belongs to the WD repeat ELP2 family.</text>
</comment>
<feature type="repeat" description="WD" evidence="11">
    <location>
        <begin position="54"/>
        <end position="94"/>
    </location>
</feature>
<dbReference type="OrthoDB" id="27911at2759"/>
<dbReference type="GO" id="GO:0005737">
    <property type="term" value="C:cytoplasm"/>
    <property type="evidence" value="ECO:0007669"/>
    <property type="project" value="UniProtKB-SubCell"/>
</dbReference>
<accession>A0A9N9J3K5</accession>
<dbReference type="PRINTS" id="PR00320">
    <property type="entry name" value="GPROTEINBRPT"/>
</dbReference>
<evidence type="ECO:0000256" key="8">
    <source>
        <dbReference type="ARBA" id="ARBA00022694"/>
    </source>
</evidence>
<evidence type="ECO:0000256" key="1">
    <source>
        <dbReference type="ARBA" id="ARBA00004123"/>
    </source>
</evidence>
<dbReference type="AlphaFoldDB" id="A0A9N9J3K5"/>
<dbReference type="InterPro" id="IPR036322">
    <property type="entry name" value="WD40_repeat_dom_sf"/>
</dbReference>
<dbReference type="GO" id="GO:0033588">
    <property type="term" value="C:elongator holoenzyme complex"/>
    <property type="evidence" value="ECO:0007669"/>
    <property type="project" value="InterPro"/>
</dbReference>
<feature type="repeat" description="WD" evidence="11">
    <location>
        <begin position="106"/>
        <end position="144"/>
    </location>
</feature>
<dbReference type="GO" id="GO:0005634">
    <property type="term" value="C:nucleus"/>
    <property type="evidence" value="ECO:0007669"/>
    <property type="project" value="UniProtKB-SubCell"/>
</dbReference>
<dbReference type="SMART" id="SM00320">
    <property type="entry name" value="WD40"/>
    <property type="match status" value="7"/>
</dbReference>
<dbReference type="Pfam" id="PF00400">
    <property type="entry name" value="WD40"/>
    <property type="match status" value="5"/>
</dbReference>
<evidence type="ECO:0000256" key="5">
    <source>
        <dbReference type="ARBA" id="ARBA00020267"/>
    </source>
</evidence>
<keyword evidence="10" id="KW-0539">Nucleus</keyword>
<dbReference type="PROSITE" id="PS50082">
    <property type="entry name" value="WD_REPEATS_2"/>
    <property type="match status" value="2"/>
</dbReference>
<evidence type="ECO:0000256" key="2">
    <source>
        <dbReference type="ARBA" id="ARBA00004496"/>
    </source>
</evidence>
<keyword evidence="6" id="KW-0963">Cytoplasm</keyword>
<dbReference type="GO" id="GO:0002098">
    <property type="term" value="P:tRNA wobble uridine modification"/>
    <property type="evidence" value="ECO:0007669"/>
    <property type="project" value="InterPro"/>
</dbReference>
<gene>
    <name evidence="12" type="ORF">DERYTH_LOCUS18032</name>
</gene>
<dbReference type="EMBL" id="CAJVPY010017745">
    <property type="protein sequence ID" value="CAG8763435.1"/>
    <property type="molecule type" value="Genomic_DNA"/>
</dbReference>
<dbReference type="InterPro" id="IPR001680">
    <property type="entry name" value="WD40_rpt"/>
</dbReference>
<keyword evidence="13" id="KW-1185">Reference proteome</keyword>
<evidence type="ECO:0000256" key="3">
    <source>
        <dbReference type="ARBA" id="ARBA00005043"/>
    </source>
</evidence>
<dbReference type="Gene3D" id="2.130.10.10">
    <property type="entry name" value="YVTN repeat-like/Quinoprotein amine dehydrogenase"/>
    <property type="match status" value="3"/>
</dbReference>
<dbReference type="PANTHER" id="PTHR44111:SF1">
    <property type="entry name" value="ELONGATOR COMPLEX PROTEIN 2"/>
    <property type="match status" value="1"/>
</dbReference>
<comment type="subcellular location">
    <subcellularLocation>
        <location evidence="2">Cytoplasm</location>
    </subcellularLocation>
    <subcellularLocation>
        <location evidence="1">Nucleus</location>
    </subcellularLocation>
</comment>
<evidence type="ECO:0000256" key="10">
    <source>
        <dbReference type="ARBA" id="ARBA00023242"/>
    </source>
</evidence>
<sequence length="594" mass="66549">MLPKVSNEFTSIGCNRVPQVAAWGKDGMVAFGAYNYVALYYPEDPECRGIISTLTGHKDRVNCVDFIYRGNELNQINVAIISGSVDRTARIWKLTKDKKWVNSAILESHGGSINTLGVTRAKSIIVDKDLFVTGSADGAIKVWERSIYDDVHDSVKCLQTINLEKKHPMALALSYLPESKIPILACGSTDKRILLYVQKDGLFIPSLTLQGHENWIRSLSFATYTELPLSNSTIVSSASDSTIQEQYKLKDGDLLLASASQDKYVRLWRVSYNGEVSGPLDSEEITNGKSKEKKSLRELLENLPDDTMDTLSFDKKVQLHTKAHIIDVDLTSIKKRYSVMFEALLMGHDDWVYSVCWQPPTSIVDEEGNARYHQPMSILTSSSDKSMMIWKPDQETGVWVNLVRVGEIGGYALGFFGGLFGPKGNHILAHGHTGAFHLWKNLSSDHDWQPQVSISGCFNSVQDITWDPTFKYLVSVSLDQTTRLFAPWIRQLDIDQKEGAQVSEKQNSIVTTWHEIGRPQIHGYDIQCIAFVNQWRFVSGADEKILRVFDAPKNFMQSLSKLLGEEVSGELESRPLGANLPPLGLSNKAIFNYD</sequence>
<proteinExistence type="inferred from homology"/>
<dbReference type="Proteomes" id="UP000789405">
    <property type="component" value="Unassembled WGS sequence"/>
</dbReference>
<comment type="caution">
    <text evidence="12">The sequence shown here is derived from an EMBL/GenBank/DDBJ whole genome shotgun (WGS) entry which is preliminary data.</text>
</comment>
<organism evidence="12 13">
    <name type="scientific">Dentiscutata erythropus</name>
    <dbReference type="NCBI Taxonomy" id="1348616"/>
    <lineage>
        <taxon>Eukaryota</taxon>
        <taxon>Fungi</taxon>
        <taxon>Fungi incertae sedis</taxon>
        <taxon>Mucoromycota</taxon>
        <taxon>Glomeromycotina</taxon>
        <taxon>Glomeromycetes</taxon>
        <taxon>Diversisporales</taxon>
        <taxon>Gigasporaceae</taxon>
        <taxon>Dentiscutata</taxon>
    </lineage>
</organism>
<keyword evidence="7 11" id="KW-0853">WD repeat</keyword>
<evidence type="ECO:0000256" key="11">
    <source>
        <dbReference type="PROSITE-ProRule" id="PRU00221"/>
    </source>
</evidence>
<keyword evidence="8" id="KW-0819">tRNA processing</keyword>
<keyword evidence="9" id="KW-0677">Repeat</keyword>
<dbReference type="SUPFAM" id="SSF50978">
    <property type="entry name" value="WD40 repeat-like"/>
    <property type="match status" value="2"/>
</dbReference>
<evidence type="ECO:0000313" key="13">
    <source>
        <dbReference type="Proteomes" id="UP000789405"/>
    </source>
</evidence>
<dbReference type="InterPro" id="IPR037289">
    <property type="entry name" value="Elp2"/>
</dbReference>
<reference evidence="12" key="1">
    <citation type="submission" date="2021-06" db="EMBL/GenBank/DDBJ databases">
        <authorList>
            <person name="Kallberg Y."/>
            <person name="Tangrot J."/>
            <person name="Rosling A."/>
        </authorList>
    </citation>
    <scope>NUCLEOTIDE SEQUENCE</scope>
    <source>
        <strain evidence="12">MA453B</strain>
    </source>
</reference>
<evidence type="ECO:0000313" key="12">
    <source>
        <dbReference type="EMBL" id="CAG8763435.1"/>
    </source>
</evidence>
<protein>
    <recommendedName>
        <fullName evidence="5">Elongator complex protein 2</fullName>
    </recommendedName>
</protein>
<dbReference type="InterPro" id="IPR015943">
    <property type="entry name" value="WD40/YVTN_repeat-like_dom_sf"/>
</dbReference>
<evidence type="ECO:0000256" key="4">
    <source>
        <dbReference type="ARBA" id="ARBA00005881"/>
    </source>
</evidence>
<comment type="pathway">
    <text evidence="3">tRNA modification; 5-methoxycarbonylmethyl-2-thiouridine-tRNA biosynthesis.</text>
</comment>
<evidence type="ECO:0000256" key="6">
    <source>
        <dbReference type="ARBA" id="ARBA00022490"/>
    </source>
</evidence>